<gene>
    <name evidence="1" type="ORF">IK5_02774</name>
</gene>
<dbReference type="Pfam" id="PF15428">
    <property type="entry name" value="Imm26"/>
    <property type="match status" value="1"/>
</dbReference>
<organism evidence="1 2">
    <name type="scientific">Bacillus cereus VD154</name>
    <dbReference type="NCBI Taxonomy" id="1053238"/>
    <lineage>
        <taxon>Bacteria</taxon>
        <taxon>Bacillati</taxon>
        <taxon>Bacillota</taxon>
        <taxon>Bacilli</taxon>
        <taxon>Bacillales</taxon>
        <taxon>Bacillaceae</taxon>
        <taxon>Bacillus</taxon>
        <taxon>Bacillus cereus group</taxon>
    </lineage>
</organism>
<reference evidence="1 2" key="1">
    <citation type="submission" date="2012-04" db="EMBL/GenBank/DDBJ databases">
        <title>The Genome Sequence of Bacillus cereus VD154.</title>
        <authorList>
            <consortium name="The Broad Institute Genome Sequencing Platform"/>
            <consortium name="The Broad Institute Genome Sequencing Center for Infectious Disease"/>
            <person name="Feldgarden M."/>
            <person name="Van der Auwera G.A."/>
            <person name="Mahillon J."/>
            <person name="Duprez V."/>
            <person name="Timmery S."/>
            <person name="Mattelet C."/>
            <person name="Dierick K."/>
            <person name="Sun M."/>
            <person name="Yu Z."/>
            <person name="Zhu L."/>
            <person name="Hu X."/>
            <person name="Shank E.B."/>
            <person name="Swiecicka I."/>
            <person name="Hansen B.M."/>
            <person name="Andrup L."/>
            <person name="Young S.K."/>
            <person name="Zeng Q."/>
            <person name="Gargeya S."/>
            <person name="Fitzgerald M."/>
            <person name="Haas B."/>
            <person name="Abouelleil A."/>
            <person name="Alvarado L."/>
            <person name="Arachchi H.M."/>
            <person name="Berlin A."/>
            <person name="Chapman S.B."/>
            <person name="Goldberg J."/>
            <person name="Griggs A."/>
            <person name="Gujja S."/>
            <person name="Hansen M."/>
            <person name="Howarth C."/>
            <person name="Imamovic A."/>
            <person name="Larimer J."/>
            <person name="McCowen C."/>
            <person name="Montmayeur A."/>
            <person name="Murphy C."/>
            <person name="Neiman D."/>
            <person name="Pearson M."/>
            <person name="Priest M."/>
            <person name="Roberts A."/>
            <person name="Saif S."/>
            <person name="Shea T."/>
            <person name="Sisk P."/>
            <person name="Sykes S."/>
            <person name="Wortman J."/>
            <person name="Nusbaum C."/>
            <person name="Birren B."/>
        </authorList>
    </citation>
    <scope>NUCLEOTIDE SEQUENCE [LARGE SCALE GENOMIC DNA]</scope>
    <source>
        <strain evidence="1 2">VD154</strain>
    </source>
</reference>
<dbReference type="RefSeq" id="WP_000011707.1">
    <property type="nucleotide sequence ID" value="NZ_JH791881.1"/>
</dbReference>
<comment type="caution">
    <text evidence="1">The sequence shown here is derived from an EMBL/GenBank/DDBJ whole genome shotgun (WGS) entry which is preliminary data.</text>
</comment>
<evidence type="ECO:0008006" key="3">
    <source>
        <dbReference type="Google" id="ProtNLM"/>
    </source>
</evidence>
<accession>A0A9W5KX81</accession>
<dbReference type="AlphaFoldDB" id="A0A9W5KX81"/>
<name>A0A9W5KX81_BACCE</name>
<sequence>MSFYKEEIKGDKLIISDESIDILMDAFQKIEKIYNEGPHRLPNLNELEIMLKNALEMQSDSFSLEEQEVVDCKFKLKKRRKKSFKPGIVFAINLKNINKYGYGMLVKGQNVTRPYDGETYIEYFSLFTDEKIRISEFKNYYKNQKEVLFTVYTAWSGWLDGDWKIIGGLPMELFDPGEYNLPDFVFENKDQGTYFVSRGRADGPLIDFEMVSEEEGKKIKNPSGIAGQYVIEDWLEEKYSIL</sequence>
<proteinExistence type="predicted"/>
<protein>
    <recommendedName>
        <fullName evidence="3">Immunity protein 26</fullName>
    </recommendedName>
</protein>
<evidence type="ECO:0000313" key="1">
    <source>
        <dbReference type="EMBL" id="EJR71876.1"/>
    </source>
</evidence>
<evidence type="ECO:0000313" key="2">
    <source>
        <dbReference type="Proteomes" id="UP000006967"/>
    </source>
</evidence>
<dbReference type="InterPro" id="IPR029278">
    <property type="entry name" value="Imm26"/>
</dbReference>
<dbReference type="Proteomes" id="UP000006967">
    <property type="component" value="Unassembled WGS sequence"/>
</dbReference>
<dbReference type="EMBL" id="AHFG01000030">
    <property type="protein sequence ID" value="EJR71876.1"/>
    <property type="molecule type" value="Genomic_DNA"/>
</dbReference>